<feature type="signal peptide" evidence="1">
    <location>
        <begin position="1"/>
        <end position="19"/>
    </location>
</feature>
<evidence type="ECO:0000259" key="2">
    <source>
        <dbReference type="Pfam" id="PF00144"/>
    </source>
</evidence>
<dbReference type="PANTHER" id="PTHR43283">
    <property type="entry name" value="BETA-LACTAMASE-RELATED"/>
    <property type="match status" value="1"/>
</dbReference>
<protein>
    <submittedName>
        <fullName evidence="3">Serine hydrolase</fullName>
        <ecNumber evidence="3">3.-.-.-</ecNumber>
    </submittedName>
</protein>
<dbReference type="Gene3D" id="3.40.710.10">
    <property type="entry name" value="DD-peptidase/beta-lactamase superfamily"/>
    <property type="match status" value="1"/>
</dbReference>
<proteinExistence type="predicted"/>
<sequence length="354" mass="38459">MQRLLAIIVLCLWALPARAEPDREWRTADPAAAGWAAAALQPLRDYADLRKPTALLLVQNGAVIASFGDPARKVGVASVRKSLLSALYGIAVAEGRIDLDSTLGELGIDEKSPGLSEQEKGATVRNLLTARSGIYLPAAHETSEIREKRPARGSHAPGAFWFYNNWDFNALGTIYRQRTGEDIFESFARRIAAPIGMQDFSAADGRYAQSPASRHPAYPFRMSARDLARFGVLFANGGSWDGRQLVPAAWVRESTTSHSATDRPAQGYGYMWWTLPEDGFGKGAALASGYGGQLLAIVPGKRLVVVQTAESGNSRRGTRTRDFIGLLRRIVAAAPLRCMPAAPGRTGHRVRWTT</sequence>
<dbReference type="EMBL" id="JAWDID010000038">
    <property type="protein sequence ID" value="MDU0342350.1"/>
    <property type="molecule type" value="Genomic_DNA"/>
</dbReference>
<dbReference type="EC" id="3.-.-.-" evidence="3"/>
<dbReference type="Proteomes" id="UP001254257">
    <property type="component" value="Unassembled WGS sequence"/>
</dbReference>
<dbReference type="SUPFAM" id="SSF56601">
    <property type="entry name" value="beta-lactamase/transpeptidase-like"/>
    <property type="match status" value="1"/>
</dbReference>
<dbReference type="GO" id="GO:0016787">
    <property type="term" value="F:hydrolase activity"/>
    <property type="evidence" value="ECO:0007669"/>
    <property type="project" value="UniProtKB-KW"/>
</dbReference>
<feature type="chain" id="PRO_5045256127" evidence="1">
    <location>
        <begin position="20"/>
        <end position="354"/>
    </location>
</feature>
<organism evidence="3 4">
    <name type="scientific">Bosea rubneri</name>
    <dbReference type="NCBI Taxonomy" id="3075434"/>
    <lineage>
        <taxon>Bacteria</taxon>
        <taxon>Pseudomonadati</taxon>
        <taxon>Pseudomonadota</taxon>
        <taxon>Alphaproteobacteria</taxon>
        <taxon>Hyphomicrobiales</taxon>
        <taxon>Boseaceae</taxon>
        <taxon>Bosea</taxon>
    </lineage>
</organism>
<accession>A0ABU3SC27</accession>
<name>A0ABU3SC27_9HYPH</name>
<dbReference type="Pfam" id="PF00144">
    <property type="entry name" value="Beta-lactamase"/>
    <property type="match status" value="1"/>
</dbReference>
<keyword evidence="4" id="KW-1185">Reference proteome</keyword>
<dbReference type="InterPro" id="IPR050789">
    <property type="entry name" value="Diverse_Enzym_Activities"/>
</dbReference>
<evidence type="ECO:0000313" key="3">
    <source>
        <dbReference type="EMBL" id="MDU0342350.1"/>
    </source>
</evidence>
<keyword evidence="3" id="KW-0378">Hydrolase</keyword>
<comment type="caution">
    <text evidence="3">The sequence shown here is derived from an EMBL/GenBank/DDBJ whole genome shotgun (WGS) entry which is preliminary data.</text>
</comment>
<feature type="domain" description="Beta-lactamase-related" evidence="2">
    <location>
        <begin position="70"/>
        <end position="314"/>
    </location>
</feature>
<evidence type="ECO:0000313" key="4">
    <source>
        <dbReference type="Proteomes" id="UP001254257"/>
    </source>
</evidence>
<evidence type="ECO:0000256" key="1">
    <source>
        <dbReference type="SAM" id="SignalP"/>
    </source>
</evidence>
<dbReference type="InterPro" id="IPR012338">
    <property type="entry name" value="Beta-lactam/transpept-like"/>
</dbReference>
<dbReference type="RefSeq" id="WP_316020130.1">
    <property type="nucleotide sequence ID" value="NZ_JAWDID010000038.1"/>
</dbReference>
<dbReference type="PANTHER" id="PTHR43283:SF7">
    <property type="entry name" value="BETA-LACTAMASE-RELATED DOMAIN-CONTAINING PROTEIN"/>
    <property type="match status" value="1"/>
</dbReference>
<keyword evidence="1" id="KW-0732">Signal</keyword>
<gene>
    <name evidence="3" type="ORF">RKE40_20820</name>
</gene>
<dbReference type="InterPro" id="IPR001466">
    <property type="entry name" value="Beta-lactam-related"/>
</dbReference>
<reference evidence="3 4" key="1">
    <citation type="submission" date="2023-09" db="EMBL/GenBank/DDBJ databases">
        <title>Whole genome shotgun sequencing (WGS) of Bosea sp. ZW T0_25, isolated from stored onions (Allium cepa).</title>
        <authorList>
            <person name="Stoll D.A."/>
            <person name="Huch M."/>
        </authorList>
    </citation>
    <scope>NUCLEOTIDE SEQUENCE [LARGE SCALE GENOMIC DNA]</scope>
    <source>
        <strain evidence="3 4">ZW T0_25</strain>
    </source>
</reference>